<evidence type="ECO:0000256" key="8">
    <source>
        <dbReference type="ARBA" id="ARBA00023136"/>
    </source>
</evidence>
<comment type="subcellular location">
    <subcellularLocation>
        <location evidence="15">Postsynaptic cell membrane</location>
        <topology evidence="15">Multi-pass membrane protein</topology>
    </subcellularLocation>
</comment>
<keyword evidence="1 19" id="KW-0813">Transport</keyword>
<accession>A0A6I8Q2M9</accession>
<dbReference type="SUPFAM" id="SSF90112">
    <property type="entry name" value="Neurotransmitter-gated ion-channel transmembrane pore"/>
    <property type="match status" value="1"/>
</dbReference>
<evidence type="ECO:0000259" key="20">
    <source>
        <dbReference type="Pfam" id="PF02931"/>
    </source>
</evidence>
<evidence type="ECO:0000256" key="10">
    <source>
        <dbReference type="ARBA" id="ARBA00023173"/>
    </source>
</evidence>
<dbReference type="Ensembl" id="ENSXETT00000073812">
    <property type="protein sequence ID" value="ENSXETP00000066810"/>
    <property type="gene ID" value="ENSXETG00000023224"/>
</dbReference>
<gene>
    <name evidence="22" type="primary">gabrg2</name>
</gene>
<feature type="transmembrane region" description="Helical" evidence="19">
    <location>
        <begin position="325"/>
        <end position="348"/>
    </location>
</feature>
<feature type="transmembrane region" description="Helical" evidence="19">
    <location>
        <begin position="260"/>
        <end position="284"/>
    </location>
</feature>
<dbReference type="GO" id="GO:0004890">
    <property type="term" value="F:GABA-A receptor activity"/>
    <property type="evidence" value="ECO:0007669"/>
    <property type="project" value="InterPro"/>
</dbReference>
<evidence type="ECO:0000256" key="14">
    <source>
        <dbReference type="ARBA" id="ARBA00023303"/>
    </source>
</evidence>
<evidence type="ECO:0000256" key="11">
    <source>
        <dbReference type="ARBA" id="ARBA00023180"/>
    </source>
</evidence>
<evidence type="ECO:0000256" key="6">
    <source>
        <dbReference type="ARBA" id="ARBA00023018"/>
    </source>
</evidence>
<dbReference type="GeneTree" id="ENSGT00940000156685"/>
<dbReference type="InterPro" id="IPR038050">
    <property type="entry name" value="Neuro_actylchol_rec"/>
</dbReference>
<dbReference type="InterPro" id="IPR006202">
    <property type="entry name" value="Neur_chan_lig-bd"/>
</dbReference>
<proteinExistence type="inferred from homology"/>
<dbReference type="AlphaFoldDB" id="A0A6I8Q2M9"/>
<comment type="similarity">
    <text evidence="19">Belongs to the ligand-gated ion channel (TC 1.A.9) family.</text>
</comment>
<dbReference type="GO" id="GO:0045211">
    <property type="term" value="C:postsynaptic membrane"/>
    <property type="evidence" value="ECO:0007669"/>
    <property type="project" value="UniProtKB-SubCell"/>
</dbReference>
<dbReference type="InterPro" id="IPR005437">
    <property type="entry name" value="GABRG-1/4"/>
</dbReference>
<reference evidence="22" key="2">
    <citation type="submission" date="2020-05" db="UniProtKB">
        <authorList>
            <consortium name="Ensembl"/>
        </authorList>
    </citation>
    <scope>IDENTIFICATION</scope>
</reference>
<dbReference type="PRINTS" id="PR00252">
    <property type="entry name" value="NRIONCHANNEL"/>
</dbReference>
<organism evidence="22">
    <name type="scientific">Xenopus tropicalis</name>
    <name type="common">Western clawed frog</name>
    <name type="synonym">Silurana tropicalis</name>
    <dbReference type="NCBI Taxonomy" id="8364"/>
    <lineage>
        <taxon>Eukaryota</taxon>
        <taxon>Metazoa</taxon>
        <taxon>Chordata</taxon>
        <taxon>Craniata</taxon>
        <taxon>Vertebrata</taxon>
        <taxon>Euteleostomi</taxon>
        <taxon>Amphibia</taxon>
        <taxon>Batrachia</taxon>
        <taxon>Anura</taxon>
        <taxon>Pipoidea</taxon>
        <taxon>Pipidae</taxon>
        <taxon>Xenopodinae</taxon>
        <taxon>Xenopus</taxon>
        <taxon>Silurana</taxon>
    </lineage>
</organism>
<comment type="caution">
    <text evidence="19">Lacks conserved residue(s) required for the propagation of feature annotation.</text>
</comment>
<dbReference type="GO" id="GO:0005230">
    <property type="term" value="F:extracellular ligand-gated monoatomic ion channel activity"/>
    <property type="evidence" value="ECO:0007669"/>
    <property type="project" value="InterPro"/>
</dbReference>
<keyword evidence="4" id="KW-0732">Signal</keyword>
<feature type="transmembrane region" description="Helical" evidence="19">
    <location>
        <begin position="443"/>
        <end position="462"/>
    </location>
</feature>
<evidence type="ECO:0000256" key="5">
    <source>
        <dbReference type="ARBA" id="ARBA00022989"/>
    </source>
</evidence>
<dbReference type="InterPro" id="IPR036719">
    <property type="entry name" value="Neuro-gated_channel_TM_sf"/>
</dbReference>
<dbReference type="Bgee" id="ENSXETG00000023224">
    <property type="expression patterns" value="Expressed in brain and 1 other cell type or tissue"/>
</dbReference>
<evidence type="ECO:0000256" key="18">
    <source>
        <dbReference type="PIRSR" id="PIRSR605437-50"/>
    </source>
</evidence>
<feature type="domain" description="Neurotransmitter-gated ion-channel transmembrane" evidence="21">
    <location>
        <begin position="267"/>
        <end position="457"/>
    </location>
</feature>
<dbReference type="GO" id="GO:0007214">
    <property type="term" value="P:gamma-aminobutyric acid signaling pathway"/>
    <property type="evidence" value="ECO:0007669"/>
    <property type="project" value="InterPro"/>
</dbReference>
<evidence type="ECO:0000256" key="19">
    <source>
        <dbReference type="RuleBase" id="RU000687"/>
    </source>
</evidence>
<dbReference type="FunFam" id="2.70.170.10:FF:000003">
    <property type="entry name" value="Putative gamma-aminobutyric acid receptor subunit gamma-2"/>
    <property type="match status" value="1"/>
</dbReference>
<dbReference type="PROSITE" id="PS00236">
    <property type="entry name" value="NEUROTR_ION_CHANNEL"/>
    <property type="match status" value="1"/>
</dbReference>
<evidence type="ECO:0000313" key="22">
    <source>
        <dbReference type="Ensembl" id="ENSXETP00000066810"/>
    </source>
</evidence>
<evidence type="ECO:0000256" key="13">
    <source>
        <dbReference type="ARBA" id="ARBA00023257"/>
    </source>
</evidence>
<dbReference type="CDD" id="cd19054">
    <property type="entry name" value="LGIC_TM_GABAAR_gamma"/>
    <property type="match status" value="1"/>
</dbReference>
<dbReference type="NCBIfam" id="TIGR00860">
    <property type="entry name" value="LIC"/>
    <property type="match status" value="1"/>
</dbReference>
<protein>
    <submittedName>
        <fullName evidence="22">Gamma-aminobutyric acid (GABA) A receptor, gamma 2</fullName>
    </submittedName>
</protein>
<keyword evidence="14 19" id="KW-0407">Ion channel</keyword>
<keyword evidence="8 19" id="KW-0472">Membrane</keyword>
<comment type="catalytic activity">
    <reaction evidence="16">
        <text>K(+)(in) = K(+)(out)</text>
        <dbReference type="Rhea" id="RHEA:29463"/>
        <dbReference type="ChEBI" id="CHEBI:29103"/>
    </reaction>
</comment>
<keyword evidence="7 19" id="KW-0406">Ion transport</keyword>
<dbReference type="GO" id="GO:0005254">
    <property type="term" value="F:chloride channel activity"/>
    <property type="evidence" value="ECO:0007669"/>
    <property type="project" value="UniProtKB-KW"/>
</dbReference>
<feature type="domain" description="Neurotransmitter-gated ion-channel ligand-binding" evidence="20">
    <location>
        <begin position="54"/>
        <end position="260"/>
    </location>
</feature>
<dbReference type="InterPro" id="IPR006029">
    <property type="entry name" value="Neurotrans-gated_channel_TM"/>
</dbReference>
<keyword evidence="3 19" id="KW-0812">Transmembrane</keyword>
<dbReference type="InterPro" id="IPR006028">
    <property type="entry name" value="GABAA/Glycine_rcpt"/>
</dbReference>
<keyword evidence="9 18" id="KW-1015">Disulfide bond</keyword>
<evidence type="ECO:0000256" key="1">
    <source>
        <dbReference type="ARBA" id="ARBA00022448"/>
    </source>
</evidence>
<dbReference type="GO" id="GO:0034707">
    <property type="term" value="C:chloride channel complex"/>
    <property type="evidence" value="ECO:0007669"/>
    <property type="project" value="UniProtKB-KW"/>
</dbReference>
<keyword evidence="5 19" id="KW-1133">Transmembrane helix</keyword>
<dbReference type="Gene3D" id="1.20.58.390">
    <property type="entry name" value="Neurotransmitter-gated ion-channel transmembrane domain"/>
    <property type="match status" value="1"/>
</dbReference>
<keyword evidence="12" id="KW-0868">Chloride</keyword>
<dbReference type="Pfam" id="PF02931">
    <property type="entry name" value="Neur_chan_LBD"/>
    <property type="match status" value="1"/>
</dbReference>
<sequence length="463" mass="54398">QTVTKPNRLVLPPIRINYILVGINSFQKDDEDYEDAPSNNTWLLTRKFHDNDVTSILNGLLKGYDNKLRPDIGGKVILKKTLFLVFNFPYFLFQQLQEYTIDIFFAQTWYDRRLKFNSTIKVLRLNSNMVGKIWIPDTFFRNSKKADAHWITTPNRMLRIWNDGRVLYTLRLTIDAECQLQLHNFPMDEHSCPLEFSSYGYPKEEIIYQWKRSSVEVGDVRSWRLYQFSFVGLRNTTEEVKTTSGDYVVMTVYFDLSRRMGYFTIQTYIPCTLIVVLSWVSFWINKDAVPARTSLGITTVLTMTTLSTIARKSLPKVSYVTAMDLFVSVCFIFVFAALMEYGTLHYFVSNRKPSKDKEKKKKNPLLWMFSFKAPTIDIRPRSATIQMNNATHLQERDEEYGYECLDGKDCASFFCCFEDCRTGAWRHGRIHIRVAKIDSYSRIFFPTAFCLFNLVYWVSYLYL</sequence>
<evidence type="ECO:0000256" key="7">
    <source>
        <dbReference type="ARBA" id="ARBA00023065"/>
    </source>
</evidence>
<evidence type="ECO:0000256" key="16">
    <source>
        <dbReference type="ARBA" id="ARBA00034430"/>
    </source>
</evidence>
<keyword evidence="10" id="KW-0869">Chloride channel</keyword>
<dbReference type="Xenbase" id="XB-GENE-5949005">
    <property type="gene designation" value="gabrg2"/>
</dbReference>
<dbReference type="PRINTS" id="PR00253">
    <property type="entry name" value="GABAARECEPTR"/>
</dbReference>
<evidence type="ECO:0000256" key="4">
    <source>
        <dbReference type="ARBA" id="ARBA00022729"/>
    </source>
</evidence>
<name>A0A6I8Q2M9_XENTR</name>
<evidence type="ECO:0000256" key="9">
    <source>
        <dbReference type="ARBA" id="ARBA00023157"/>
    </source>
</evidence>
<evidence type="ECO:0000256" key="3">
    <source>
        <dbReference type="ARBA" id="ARBA00022692"/>
    </source>
</evidence>
<keyword evidence="6" id="KW-0770">Synapse</keyword>
<keyword evidence="13" id="KW-0628">Postsynaptic cell membrane</keyword>
<evidence type="ECO:0000256" key="2">
    <source>
        <dbReference type="ARBA" id="ARBA00022475"/>
    </source>
</evidence>
<keyword evidence="11" id="KW-0325">Glycoprotein</keyword>
<evidence type="ECO:0000256" key="17">
    <source>
        <dbReference type="ARBA" id="ARBA00036239"/>
    </source>
</evidence>
<dbReference type="InterPro" id="IPR006201">
    <property type="entry name" value="Neur_channel"/>
</dbReference>
<comment type="catalytic activity">
    <reaction evidence="17">
        <text>Na(+)(in) = Na(+)(out)</text>
        <dbReference type="Rhea" id="RHEA:34963"/>
        <dbReference type="ChEBI" id="CHEBI:29101"/>
    </reaction>
</comment>
<dbReference type="PRINTS" id="PR01620">
    <property type="entry name" value="GABAARGAMMA"/>
</dbReference>
<dbReference type="PANTHER" id="PTHR18945">
    <property type="entry name" value="NEUROTRANSMITTER GATED ION CHANNEL"/>
    <property type="match status" value="1"/>
</dbReference>
<evidence type="ECO:0000256" key="15">
    <source>
        <dbReference type="ARBA" id="ARBA00034104"/>
    </source>
</evidence>
<dbReference type="SUPFAM" id="SSF63712">
    <property type="entry name" value="Nicotinic receptor ligand binding domain-like"/>
    <property type="match status" value="1"/>
</dbReference>
<dbReference type="Pfam" id="PF02932">
    <property type="entry name" value="Neur_chan_memb"/>
    <property type="match status" value="1"/>
</dbReference>
<evidence type="ECO:0000259" key="21">
    <source>
        <dbReference type="Pfam" id="PF02932"/>
    </source>
</evidence>
<dbReference type="InterPro" id="IPR018000">
    <property type="entry name" value="Neurotransmitter_ion_chnl_CS"/>
</dbReference>
<reference evidence="22" key="1">
    <citation type="journal article" date="2010" name="Science">
        <title>The genome of the Western clawed frog Xenopus tropicalis.</title>
        <authorList>
            <person name="Hellsten U."/>
            <person name="Harland R.M."/>
            <person name="Gilchrist M.J."/>
            <person name="Hendrix D."/>
            <person name="Jurka J."/>
            <person name="Kapitonov V."/>
            <person name="Ovcharenko I."/>
            <person name="Putnam N.H."/>
            <person name="Shu S."/>
            <person name="Taher L."/>
            <person name="Blitz I.L."/>
            <person name="Blumberg B."/>
            <person name="Dichmann D.S."/>
            <person name="Dubchak I."/>
            <person name="Amaya E."/>
            <person name="Detter J.C."/>
            <person name="Fletcher R."/>
            <person name="Gerhard D.S."/>
            <person name="Goodstein D."/>
            <person name="Graves T."/>
            <person name="Grigoriev I.V."/>
            <person name="Grimwood J."/>
            <person name="Kawashima T."/>
            <person name="Lindquist E."/>
            <person name="Lucas S.M."/>
            <person name="Mead P.E."/>
            <person name="Mitros T."/>
            <person name="Ogino H."/>
            <person name="Ohta Y."/>
            <person name="Poliakov A.V."/>
            <person name="Pollet N."/>
            <person name="Robert J."/>
            <person name="Salamov A."/>
            <person name="Sater A.K."/>
            <person name="Schmutz J."/>
            <person name="Terry A."/>
            <person name="Vize P.D."/>
            <person name="Warren W.C."/>
            <person name="Wells D."/>
            <person name="Wills A."/>
            <person name="Wilson R.K."/>
            <person name="Zimmerman L.B."/>
            <person name="Zorn A.M."/>
            <person name="Grainger R."/>
            <person name="Grammer T."/>
            <person name="Khokha M.K."/>
            <person name="Richardson P.M."/>
            <person name="Rokhsar D.S."/>
        </authorList>
    </citation>
    <scope>NUCLEOTIDE SEQUENCE [LARGE SCALE GENOMIC DNA]</scope>
    <source>
        <strain evidence="22">Nigerian</strain>
    </source>
</reference>
<dbReference type="InterPro" id="IPR036734">
    <property type="entry name" value="Neur_chan_lig-bd_sf"/>
</dbReference>
<evidence type="ECO:0000256" key="12">
    <source>
        <dbReference type="ARBA" id="ARBA00023214"/>
    </source>
</evidence>
<dbReference type="Gene3D" id="2.70.170.10">
    <property type="entry name" value="Neurotransmitter-gated ion-channel ligand-binding domain"/>
    <property type="match status" value="1"/>
</dbReference>
<feature type="disulfide bond" evidence="18">
    <location>
        <begin position="178"/>
        <end position="192"/>
    </location>
</feature>
<keyword evidence="2" id="KW-1003">Cell membrane</keyword>